<evidence type="ECO:0000313" key="10">
    <source>
        <dbReference type="Proteomes" id="UP000494206"/>
    </source>
</evidence>
<dbReference type="InterPro" id="IPR003124">
    <property type="entry name" value="WH2_dom"/>
</dbReference>
<dbReference type="InterPro" id="IPR020472">
    <property type="entry name" value="WD40_PAC1"/>
</dbReference>
<dbReference type="Gene3D" id="2.160.20.70">
    <property type="match status" value="1"/>
</dbReference>
<dbReference type="SMART" id="SM00673">
    <property type="entry name" value="CARP"/>
    <property type="match status" value="2"/>
</dbReference>
<sequence length="686" mass="77424">MGDAIVERLEKIALRMEEILEFGKTRIVNKNAEQTGKKTPRTVELYDDFVLENIEKFSIISNDIGGELQEARLFWVAAEKTPSVNIQNAIEASMFYINRVLNKYKNTDKKHVDWAITWKSVWEKMFDYVKQNHTNGLVWKSSVIYAKAFDIKPSAPPCSAPAPPPPPPPPKNLHGNLKNADMSAQRAALFEQIRQGTDITSHLKKVAADMQTHKNPALREKKSNIVSGNKENVKTDARRDGKIYLQDDKQWNIDYVNNNHDVVLNVADMKQTVYIYKCQNSIIKINGKANTVTLDSCYKTCVVFDSLVGQCELINCKKIQVQTLGDLPMISIQKTDGCQIYLSRAAQNAQIVSSKSGEMNIMAQLDENSDEYTEMAIPEQYAPIMVLQGHLGEIYTAKFSNDGTCLASAGYDMQIFLWNSFDNCENFALLKGHKGAVMDLKFNTDSTHLVTASTDRTTRVWDMQTGACVRKFRSHTDIVNSVDVSRRGPELITTTSDDGSVVIHDIRMKDVIKKFENKYQETAVSFNDTSDLVLCGGIDNLIKCWDIRRNDILFTLNGHRDTITGIELSHNGNYLISNSMDCSLKLWDIRSFVAGERLVQTFYGHQHNFEKNLLKCSFSPCDSYVSAGSSDRFVYVWEVASRRIVYKLPGHLGSVNATDFHPTQPILLSAGSDKRIYLGEIELSDY</sequence>
<dbReference type="SMART" id="SM00320">
    <property type="entry name" value="WD40"/>
    <property type="match status" value="7"/>
</dbReference>
<evidence type="ECO:0000256" key="5">
    <source>
        <dbReference type="PROSITE-ProRule" id="PRU00221"/>
    </source>
</evidence>
<feature type="repeat" description="WD" evidence="5">
    <location>
        <begin position="387"/>
        <end position="419"/>
    </location>
</feature>
<dbReference type="OrthoDB" id="1068471at2759"/>
<evidence type="ECO:0000256" key="6">
    <source>
        <dbReference type="SAM" id="MobiDB-lite"/>
    </source>
</evidence>
<evidence type="ECO:0000259" key="8">
    <source>
        <dbReference type="PROSITE" id="PS51329"/>
    </source>
</evidence>
<dbReference type="Pfam" id="PF08603">
    <property type="entry name" value="CAP_C"/>
    <property type="match status" value="1"/>
</dbReference>
<keyword evidence="4" id="KW-0508">mRNA splicing</keyword>
<dbReference type="GO" id="GO:0071013">
    <property type="term" value="C:catalytic step 2 spliceosome"/>
    <property type="evidence" value="ECO:0007669"/>
    <property type="project" value="TreeGrafter"/>
</dbReference>
<keyword evidence="10" id="KW-1185">Reference proteome</keyword>
<keyword evidence="3" id="KW-0677">Repeat</keyword>
<dbReference type="PRINTS" id="PR00320">
    <property type="entry name" value="GPROTEINBRPT"/>
</dbReference>
<dbReference type="InterPro" id="IPR006599">
    <property type="entry name" value="CARP_motif"/>
</dbReference>
<reference evidence="9 10" key="1">
    <citation type="submission" date="2020-04" db="EMBL/GenBank/DDBJ databases">
        <authorList>
            <person name="Laetsch R D."/>
            <person name="Stevens L."/>
            <person name="Kumar S."/>
            <person name="Blaxter L. M."/>
        </authorList>
    </citation>
    <scope>NUCLEOTIDE SEQUENCE [LARGE SCALE GENOMIC DNA]</scope>
</reference>
<dbReference type="Pfam" id="PF21938">
    <property type="entry name" value="CAP_N"/>
    <property type="match status" value="1"/>
</dbReference>
<dbReference type="Gene3D" id="2.130.10.10">
    <property type="entry name" value="YVTN repeat-like/Quinoprotein amine dehydrogenase"/>
    <property type="match status" value="2"/>
</dbReference>
<dbReference type="SUPFAM" id="SSF101278">
    <property type="entry name" value="N-terminal domain of adenylylcyclase associated protein, CAP"/>
    <property type="match status" value="1"/>
</dbReference>
<dbReference type="SUPFAM" id="SSF50978">
    <property type="entry name" value="WD40 repeat-like"/>
    <property type="match status" value="1"/>
</dbReference>
<feature type="repeat" description="WD" evidence="5">
    <location>
        <begin position="522"/>
        <end position="555"/>
    </location>
</feature>
<keyword evidence="2" id="KW-0507">mRNA processing</keyword>
<protein>
    <submittedName>
        <fullName evidence="9">Uncharacterized protein</fullName>
    </submittedName>
</protein>
<dbReference type="InterPro" id="IPR053950">
    <property type="entry name" value="CAP_N"/>
</dbReference>
<dbReference type="GO" id="GO:0007010">
    <property type="term" value="P:cytoskeleton organization"/>
    <property type="evidence" value="ECO:0007669"/>
    <property type="project" value="InterPro"/>
</dbReference>
<dbReference type="EMBL" id="CADEPM010000006">
    <property type="protein sequence ID" value="CAB3408116.1"/>
    <property type="molecule type" value="Genomic_DNA"/>
</dbReference>
<feature type="repeat" description="WD" evidence="5">
    <location>
        <begin position="556"/>
        <end position="591"/>
    </location>
</feature>
<dbReference type="PANTHER" id="PTHR44006:SF1">
    <property type="entry name" value="U5 SMALL NUCLEAR RIBONUCLEOPROTEIN 40 KDA PROTEIN"/>
    <property type="match status" value="1"/>
</dbReference>
<evidence type="ECO:0000256" key="2">
    <source>
        <dbReference type="ARBA" id="ARBA00022664"/>
    </source>
</evidence>
<dbReference type="Pfam" id="PF00400">
    <property type="entry name" value="WD40"/>
    <property type="match status" value="6"/>
</dbReference>
<dbReference type="InterPro" id="IPR052234">
    <property type="entry name" value="U5_snRNP_Component"/>
</dbReference>
<feature type="domain" description="C-CAP/cofactor C-like" evidence="8">
    <location>
        <begin position="234"/>
        <end position="374"/>
    </location>
</feature>
<feature type="domain" description="WH2" evidence="7">
    <location>
        <begin position="185"/>
        <end position="206"/>
    </location>
</feature>
<dbReference type="InterPro" id="IPR015943">
    <property type="entry name" value="WD40/YVTN_repeat-like_dom_sf"/>
</dbReference>
<evidence type="ECO:0000313" key="9">
    <source>
        <dbReference type="EMBL" id="CAB3408116.1"/>
    </source>
</evidence>
<dbReference type="PROSITE" id="PS51329">
    <property type="entry name" value="C_CAP_COFACTOR_C"/>
    <property type="match status" value="1"/>
</dbReference>
<feature type="repeat" description="WD" evidence="5">
    <location>
        <begin position="648"/>
        <end position="686"/>
    </location>
</feature>
<evidence type="ECO:0000256" key="4">
    <source>
        <dbReference type="ARBA" id="ARBA00023187"/>
    </source>
</evidence>
<evidence type="ECO:0000256" key="3">
    <source>
        <dbReference type="ARBA" id="ARBA00022737"/>
    </source>
</evidence>
<dbReference type="PROSITE" id="PS50082">
    <property type="entry name" value="WD_REPEATS_2"/>
    <property type="match status" value="6"/>
</dbReference>
<organism evidence="9 10">
    <name type="scientific">Caenorhabditis bovis</name>
    <dbReference type="NCBI Taxonomy" id="2654633"/>
    <lineage>
        <taxon>Eukaryota</taxon>
        <taxon>Metazoa</taxon>
        <taxon>Ecdysozoa</taxon>
        <taxon>Nematoda</taxon>
        <taxon>Chromadorea</taxon>
        <taxon>Rhabditida</taxon>
        <taxon>Rhabditina</taxon>
        <taxon>Rhabditomorpha</taxon>
        <taxon>Rhabditoidea</taxon>
        <taxon>Rhabditidae</taxon>
        <taxon>Peloderinae</taxon>
        <taxon>Caenorhabditis</taxon>
    </lineage>
</organism>
<keyword evidence="1 5" id="KW-0853">WD repeat</keyword>
<dbReference type="InterPro" id="IPR013912">
    <property type="entry name" value="Adenylate_cyclase-assoc_CAP_C"/>
</dbReference>
<dbReference type="PROSITE" id="PS51082">
    <property type="entry name" value="WH2"/>
    <property type="match status" value="1"/>
</dbReference>
<dbReference type="Proteomes" id="UP000494206">
    <property type="component" value="Unassembled WGS sequence"/>
</dbReference>
<evidence type="ECO:0000256" key="1">
    <source>
        <dbReference type="ARBA" id="ARBA00022574"/>
    </source>
</evidence>
<feature type="repeat" description="WD" evidence="5">
    <location>
        <begin position="430"/>
        <end position="471"/>
    </location>
</feature>
<feature type="repeat" description="WD" evidence="5">
    <location>
        <begin position="617"/>
        <end position="647"/>
    </location>
</feature>
<dbReference type="InterPro" id="IPR036322">
    <property type="entry name" value="WD40_repeat_dom_sf"/>
</dbReference>
<dbReference type="PROSITE" id="PS00678">
    <property type="entry name" value="WD_REPEATS_1"/>
    <property type="match status" value="2"/>
</dbReference>
<dbReference type="PROSITE" id="PS50294">
    <property type="entry name" value="WD_REPEATS_REGION"/>
    <property type="match status" value="4"/>
</dbReference>
<dbReference type="GO" id="GO:0008380">
    <property type="term" value="P:RNA splicing"/>
    <property type="evidence" value="ECO:0007669"/>
    <property type="project" value="UniProtKB-KW"/>
</dbReference>
<evidence type="ECO:0000259" key="7">
    <source>
        <dbReference type="PROSITE" id="PS51082"/>
    </source>
</evidence>
<dbReference type="GO" id="GO:0003779">
    <property type="term" value="F:actin binding"/>
    <property type="evidence" value="ECO:0007669"/>
    <property type="project" value="InterPro"/>
</dbReference>
<dbReference type="PANTHER" id="PTHR44006">
    <property type="entry name" value="U5 SMALL NUCLEAR RIBONUCLEOPROTEIN 40 KDA PROTEIN"/>
    <property type="match status" value="1"/>
</dbReference>
<dbReference type="GO" id="GO:0006397">
    <property type="term" value="P:mRNA processing"/>
    <property type="evidence" value="ECO:0007669"/>
    <property type="project" value="UniProtKB-KW"/>
</dbReference>
<dbReference type="InterPro" id="IPR036223">
    <property type="entry name" value="CAP_C_sf"/>
</dbReference>
<dbReference type="AlphaFoldDB" id="A0A8S1F8C1"/>
<dbReference type="SUPFAM" id="SSF69340">
    <property type="entry name" value="C-terminal domain of adenylylcyclase associated protein"/>
    <property type="match status" value="1"/>
</dbReference>
<dbReference type="Gene3D" id="1.25.40.330">
    <property type="entry name" value="Adenylate cyclase-associated CAP, N-terminal domain"/>
    <property type="match status" value="1"/>
</dbReference>
<dbReference type="CDD" id="cd00200">
    <property type="entry name" value="WD40"/>
    <property type="match status" value="1"/>
</dbReference>
<proteinExistence type="predicted"/>
<accession>A0A8S1F8C1</accession>
<gene>
    <name evidence="9" type="ORF">CBOVIS_LOCUS9938</name>
</gene>
<dbReference type="InterPro" id="IPR017901">
    <property type="entry name" value="C-CAP_CF_C-like"/>
</dbReference>
<feature type="compositionally biased region" description="Pro residues" evidence="6">
    <location>
        <begin position="156"/>
        <end position="171"/>
    </location>
</feature>
<dbReference type="InterPro" id="IPR001680">
    <property type="entry name" value="WD40_rpt"/>
</dbReference>
<dbReference type="InterPro" id="IPR019775">
    <property type="entry name" value="WD40_repeat_CS"/>
</dbReference>
<dbReference type="InterPro" id="IPR016098">
    <property type="entry name" value="CAP/MinC_C"/>
</dbReference>
<feature type="region of interest" description="Disordered" evidence="6">
    <location>
        <begin position="156"/>
        <end position="177"/>
    </location>
</feature>
<name>A0A8S1F8C1_9PELO</name>
<dbReference type="GO" id="GO:0003723">
    <property type="term" value="F:RNA binding"/>
    <property type="evidence" value="ECO:0007669"/>
    <property type="project" value="TreeGrafter"/>
</dbReference>
<comment type="caution">
    <text evidence="9">The sequence shown here is derived from an EMBL/GenBank/DDBJ whole genome shotgun (WGS) entry which is preliminary data.</text>
</comment>
<dbReference type="InterPro" id="IPR036222">
    <property type="entry name" value="CAP_N_sf"/>
</dbReference>